<accession>A0ABU7BV11</accession>
<sequence length="120" mass="12998">MCALSLESGRKKKTNGGTERVKGLCIDRNTATPVAISYRRLRGTAGGCLCRHEDFPANSSPGCSANRSAQHDRTTSMDHFEHFKCTGTPTQRPRRGGMFEQAEIGIPEPKHLIMLPAGGA</sequence>
<name>A0ABU7BV11_9TELE</name>
<feature type="compositionally biased region" description="Basic and acidic residues" evidence="1">
    <location>
        <begin position="69"/>
        <end position="84"/>
    </location>
</feature>
<comment type="caution">
    <text evidence="2">The sequence shown here is derived from an EMBL/GenBank/DDBJ whole genome shotgun (WGS) entry which is preliminary data.</text>
</comment>
<evidence type="ECO:0000313" key="3">
    <source>
        <dbReference type="Proteomes" id="UP001345963"/>
    </source>
</evidence>
<keyword evidence="3" id="KW-1185">Reference proteome</keyword>
<dbReference type="Proteomes" id="UP001345963">
    <property type="component" value="Unassembled WGS sequence"/>
</dbReference>
<reference evidence="2 3" key="1">
    <citation type="submission" date="2021-07" db="EMBL/GenBank/DDBJ databases">
        <authorList>
            <person name="Palmer J.M."/>
        </authorList>
    </citation>
    <scope>NUCLEOTIDE SEQUENCE [LARGE SCALE GENOMIC DNA]</scope>
    <source>
        <strain evidence="2 3">AT_MEX2019</strain>
        <tissue evidence="2">Muscle</tissue>
    </source>
</reference>
<feature type="compositionally biased region" description="Polar residues" evidence="1">
    <location>
        <begin position="57"/>
        <end position="68"/>
    </location>
</feature>
<protein>
    <submittedName>
        <fullName evidence="2">Uncharacterized protein</fullName>
    </submittedName>
</protein>
<feature type="region of interest" description="Disordered" evidence="1">
    <location>
        <begin position="56"/>
        <end position="95"/>
    </location>
</feature>
<dbReference type="EMBL" id="JAHUTI010069519">
    <property type="protein sequence ID" value="MED6254496.1"/>
    <property type="molecule type" value="Genomic_DNA"/>
</dbReference>
<evidence type="ECO:0000256" key="1">
    <source>
        <dbReference type="SAM" id="MobiDB-lite"/>
    </source>
</evidence>
<proteinExistence type="predicted"/>
<organism evidence="2 3">
    <name type="scientific">Ataeniobius toweri</name>
    <dbReference type="NCBI Taxonomy" id="208326"/>
    <lineage>
        <taxon>Eukaryota</taxon>
        <taxon>Metazoa</taxon>
        <taxon>Chordata</taxon>
        <taxon>Craniata</taxon>
        <taxon>Vertebrata</taxon>
        <taxon>Euteleostomi</taxon>
        <taxon>Actinopterygii</taxon>
        <taxon>Neopterygii</taxon>
        <taxon>Teleostei</taxon>
        <taxon>Neoteleostei</taxon>
        <taxon>Acanthomorphata</taxon>
        <taxon>Ovalentaria</taxon>
        <taxon>Atherinomorphae</taxon>
        <taxon>Cyprinodontiformes</taxon>
        <taxon>Goodeidae</taxon>
        <taxon>Ataeniobius</taxon>
    </lineage>
</organism>
<gene>
    <name evidence="2" type="ORF">ATANTOWER_027609</name>
</gene>
<evidence type="ECO:0000313" key="2">
    <source>
        <dbReference type="EMBL" id="MED6254496.1"/>
    </source>
</evidence>